<evidence type="ECO:0000313" key="4">
    <source>
        <dbReference type="EMBL" id="GAA2731326.1"/>
    </source>
</evidence>
<dbReference type="InterPro" id="IPR016181">
    <property type="entry name" value="Acyl_CoA_acyltransferase"/>
</dbReference>
<keyword evidence="5" id="KW-1185">Reference proteome</keyword>
<dbReference type="PROSITE" id="PS51186">
    <property type="entry name" value="GNAT"/>
    <property type="match status" value="1"/>
</dbReference>
<evidence type="ECO:0000256" key="1">
    <source>
        <dbReference type="ARBA" id="ARBA00022679"/>
    </source>
</evidence>
<evidence type="ECO:0000256" key="2">
    <source>
        <dbReference type="ARBA" id="ARBA00023315"/>
    </source>
</evidence>
<comment type="caution">
    <text evidence="4">The sequence shown here is derived from an EMBL/GenBank/DDBJ whole genome shotgun (WGS) entry which is preliminary data.</text>
</comment>
<protein>
    <recommendedName>
        <fullName evidence="3">N-acetyltransferase domain-containing protein</fullName>
    </recommendedName>
</protein>
<dbReference type="CDD" id="cd04301">
    <property type="entry name" value="NAT_SF"/>
    <property type="match status" value="1"/>
</dbReference>
<dbReference type="InterPro" id="IPR050832">
    <property type="entry name" value="Bact_Acetyltransf"/>
</dbReference>
<dbReference type="EMBL" id="BAAATZ010000019">
    <property type="protein sequence ID" value="GAA2731326.1"/>
    <property type="molecule type" value="Genomic_DNA"/>
</dbReference>
<dbReference type="Gene3D" id="3.40.630.30">
    <property type="match status" value="1"/>
</dbReference>
<organism evidence="4 5">
    <name type="scientific">Actinocorallia aurantiaca</name>
    <dbReference type="NCBI Taxonomy" id="46204"/>
    <lineage>
        <taxon>Bacteria</taxon>
        <taxon>Bacillati</taxon>
        <taxon>Actinomycetota</taxon>
        <taxon>Actinomycetes</taxon>
        <taxon>Streptosporangiales</taxon>
        <taxon>Thermomonosporaceae</taxon>
        <taxon>Actinocorallia</taxon>
    </lineage>
</organism>
<dbReference type="InterPro" id="IPR000182">
    <property type="entry name" value="GNAT_dom"/>
</dbReference>
<evidence type="ECO:0000259" key="3">
    <source>
        <dbReference type="PROSITE" id="PS51186"/>
    </source>
</evidence>
<dbReference type="SUPFAM" id="SSF55729">
    <property type="entry name" value="Acyl-CoA N-acyltransferases (Nat)"/>
    <property type="match status" value="1"/>
</dbReference>
<name>A0ABN3UEV8_9ACTN</name>
<keyword evidence="2" id="KW-0012">Acyltransferase</keyword>
<accession>A0ABN3UEV8</accession>
<reference evidence="4 5" key="1">
    <citation type="journal article" date="2019" name="Int. J. Syst. Evol. Microbiol.">
        <title>The Global Catalogue of Microorganisms (GCM) 10K type strain sequencing project: providing services to taxonomists for standard genome sequencing and annotation.</title>
        <authorList>
            <consortium name="The Broad Institute Genomics Platform"/>
            <consortium name="The Broad Institute Genome Sequencing Center for Infectious Disease"/>
            <person name="Wu L."/>
            <person name="Ma J."/>
        </authorList>
    </citation>
    <scope>NUCLEOTIDE SEQUENCE [LARGE SCALE GENOMIC DNA]</scope>
    <source>
        <strain evidence="4 5">JCM 8201</strain>
    </source>
</reference>
<proteinExistence type="predicted"/>
<keyword evidence="1" id="KW-0808">Transferase</keyword>
<evidence type="ECO:0000313" key="5">
    <source>
        <dbReference type="Proteomes" id="UP001501842"/>
    </source>
</evidence>
<dbReference type="Proteomes" id="UP001501842">
    <property type="component" value="Unassembled WGS sequence"/>
</dbReference>
<gene>
    <name evidence="4" type="ORF">GCM10010439_46510</name>
</gene>
<dbReference type="PANTHER" id="PTHR43877">
    <property type="entry name" value="AMINOALKYLPHOSPHONATE N-ACETYLTRANSFERASE-RELATED-RELATED"/>
    <property type="match status" value="1"/>
</dbReference>
<sequence length="169" mass="18356">MKIRRGGMDDVPAIMGMLDGAVAWLADRGRTDQWGTRPWSESPGQVEKIADKVHTGVAWIAEVDEEPAGAMVLSAEAVDYVPAAREPELYITLLVTSRAFTGRGVGSALLAHAYEEARRAGVGLLRVDCFAGNDGRLVEYYRGNGFTRADTFTVGAWPGRLLFREVTPS</sequence>
<dbReference type="Pfam" id="PF00583">
    <property type="entry name" value="Acetyltransf_1"/>
    <property type="match status" value="1"/>
</dbReference>
<dbReference type="RefSeq" id="WP_344452780.1">
    <property type="nucleotide sequence ID" value="NZ_BAAATZ010000019.1"/>
</dbReference>
<feature type="domain" description="N-acetyltransferase" evidence="3">
    <location>
        <begin position="1"/>
        <end position="167"/>
    </location>
</feature>